<proteinExistence type="predicted"/>
<evidence type="ECO:0000313" key="2">
    <source>
        <dbReference type="Proteomes" id="UP000245956"/>
    </source>
</evidence>
<dbReference type="Proteomes" id="UP000245956">
    <property type="component" value="Unassembled WGS sequence"/>
</dbReference>
<dbReference type="AlphaFoldDB" id="A0A2U3DW83"/>
<evidence type="ECO:0000313" key="1">
    <source>
        <dbReference type="EMBL" id="PWI66509.1"/>
    </source>
</evidence>
<name>A0A2U3DW83_PURLI</name>
<gene>
    <name evidence="1" type="ORF">PCL_04922</name>
</gene>
<sequence>MLRHIRHFPRPEGRTPWARSVSNVAPTTFSPTHRRPQLVKQPAAATVLGQWRSRWTTTDNVPLSRDSVLDLLYGRTPLIKEPGFLTPAECSRYEQKLSPLVTPYIHNTGPTLRKVGIAQFEYQAQSQKDLRTRSDEQDKYFEDAKKWEDFHCKLSAEEGLDAWYRVFNRISGFFPDWDVQIASEAPGRSYFSGIFRALNDSTHLHCDFAPYDSHTEDWIINSVEYQIVFNLYLAPVRDGRTIVYDIQWTQDALKQRDPDSYGYHHDLVAGARKVYCEPTLGALCMFNSRNMHEVEAVTPEEMPSLGLRYRPRLCLSSFMGLLPSSKSGGKPRLIFWS</sequence>
<reference evidence="1 2" key="1">
    <citation type="journal article" date="2016" name="Front. Microbiol.">
        <title>Genome and transcriptome sequences reveal the specific parasitism of the nematophagous Purpureocillium lilacinum 36-1.</title>
        <authorList>
            <person name="Xie J."/>
            <person name="Li S."/>
            <person name="Mo C."/>
            <person name="Xiao X."/>
            <person name="Peng D."/>
            <person name="Wang G."/>
            <person name="Xiao Y."/>
        </authorList>
    </citation>
    <scope>NUCLEOTIDE SEQUENCE [LARGE SCALE GENOMIC DNA]</scope>
    <source>
        <strain evidence="1 2">36-1</strain>
    </source>
</reference>
<comment type="caution">
    <text evidence="1">The sequence shown here is derived from an EMBL/GenBank/DDBJ whole genome shotgun (WGS) entry which is preliminary data.</text>
</comment>
<organism evidence="1 2">
    <name type="scientific">Purpureocillium lilacinum</name>
    <name type="common">Paecilomyces lilacinus</name>
    <dbReference type="NCBI Taxonomy" id="33203"/>
    <lineage>
        <taxon>Eukaryota</taxon>
        <taxon>Fungi</taxon>
        <taxon>Dikarya</taxon>
        <taxon>Ascomycota</taxon>
        <taxon>Pezizomycotina</taxon>
        <taxon>Sordariomycetes</taxon>
        <taxon>Hypocreomycetidae</taxon>
        <taxon>Hypocreales</taxon>
        <taxon>Ophiocordycipitaceae</taxon>
        <taxon>Purpureocillium</taxon>
    </lineage>
</organism>
<dbReference type="Gene3D" id="2.60.120.620">
    <property type="entry name" value="q2cbj1_9rhob like domain"/>
    <property type="match status" value="1"/>
</dbReference>
<protein>
    <recommendedName>
        <fullName evidence="3">Prolyl 4-hydroxylase alpha subunit Fe(2+) 2OG dioxygenase domain-containing protein</fullName>
    </recommendedName>
</protein>
<evidence type="ECO:0008006" key="3">
    <source>
        <dbReference type="Google" id="ProtNLM"/>
    </source>
</evidence>
<dbReference type="EMBL" id="LCWV01000024">
    <property type="protein sequence ID" value="PWI66509.1"/>
    <property type="molecule type" value="Genomic_DNA"/>
</dbReference>
<accession>A0A2U3DW83</accession>